<evidence type="ECO:0000313" key="2">
    <source>
        <dbReference type="EMBL" id="MED6215093.1"/>
    </source>
</evidence>
<gene>
    <name evidence="2" type="ORF">PIB30_109940</name>
</gene>
<dbReference type="Proteomes" id="UP001341840">
    <property type="component" value="Unassembled WGS sequence"/>
</dbReference>
<name>A0ABU6Z2R0_9FABA</name>
<sequence>MPRIKKTSRRQPMEDIIYEAPPHDHPLEKYFTTYDDLNAYLLTFVNRKKIPPRYLNIDVSGEEVKRMVPTNIINIRTIHHMRRGIEEGEEQQEPPPPQEQAPQEQAGPFEQPSMRDIMKVLQRIERRLAKTCEGVLKKMKTKIDHFALSS</sequence>
<evidence type="ECO:0000256" key="1">
    <source>
        <dbReference type="SAM" id="MobiDB-lite"/>
    </source>
</evidence>
<organism evidence="2 3">
    <name type="scientific">Stylosanthes scabra</name>
    <dbReference type="NCBI Taxonomy" id="79078"/>
    <lineage>
        <taxon>Eukaryota</taxon>
        <taxon>Viridiplantae</taxon>
        <taxon>Streptophyta</taxon>
        <taxon>Embryophyta</taxon>
        <taxon>Tracheophyta</taxon>
        <taxon>Spermatophyta</taxon>
        <taxon>Magnoliopsida</taxon>
        <taxon>eudicotyledons</taxon>
        <taxon>Gunneridae</taxon>
        <taxon>Pentapetalae</taxon>
        <taxon>rosids</taxon>
        <taxon>fabids</taxon>
        <taxon>Fabales</taxon>
        <taxon>Fabaceae</taxon>
        <taxon>Papilionoideae</taxon>
        <taxon>50 kb inversion clade</taxon>
        <taxon>dalbergioids sensu lato</taxon>
        <taxon>Dalbergieae</taxon>
        <taxon>Pterocarpus clade</taxon>
        <taxon>Stylosanthes</taxon>
    </lineage>
</organism>
<protein>
    <submittedName>
        <fullName evidence="2">Uncharacterized protein</fullName>
    </submittedName>
</protein>
<reference evidence="2 3" key="1">
    <citation type="journal article" date="2023" name="Plants (Basel)">
        <title>Bridging the Gap: Combining Genomics and Transcriptomics Approaches to Understand Stylosanthes scabra, an Orphan Legume from the Brazilian Caatinga.</title>
        <authorList>
            <person name="Ferreira-Neto J.R.C."/>
            <person name="da Silva M.D."/>
            <person name="Binneck E."/>
            <person name="de Melo N.F."/>
            <person name="da Silva R.H."/>
            <person name="de Melo A.L.T.M."/>
            <person name="Pandolfi V."/>
            <person name="Bustamante F.O."/>
            <person name="Brasileiro-Vidal A.C."/>
            <person name="Benko-Iseppon A.M."/>
        </authorList>
    </citation>
    <scope>NUCLEOTIDE SEQUENCE [LARGE SCALE GENOMIC DNA]</scope>
    <source>
        <tissue evidence="2">Leaves</tissue>
    </source>
</reference>
<feature type="region of interest" description="Disordered" evidence="1">
    <location>
        <begin position="79"/>
        <end position="115"/>
    </location>
</feature>
<evidence type="ECO:0000313" key="3">
    <source>
        <dbReference type="Proteomes" id="UP001341840"/>
    </source>
</evidence>
<feature type="compositionally biased region" description="Low complexity" evidence="1">
    <location>
        <begin position="100"/>
        <end position="112"/>
    </location>
</feature>
<dbReference type="EMBL" id="JASCZI010247577">
    <property type="protein sequence ID" value="MED6215093.1"/>
    <property type="molecule type" value="Genomic_DNA"/>
</dbReference>
<keyword evidence="3" id="KW-1185">Reference proteome</keyword>
<feature type="non-terminal residue" evidence="2">
    <location>
        <position position="150"/>
    </location>
</feature>
<comment type="caution">
    <text evidence="2">The sequence shown here is derived from an EMBL/GenBank/DDBJ whole genome shotgun (WGS) entry which is preliminary data.</text>
</comment>
<accession>A0ABU6Z2R0</accession>
<proteinExistence type="predicted"/>